<dbReference type="Proteomes" id="UP000515123">
    <property type="component" value="Unplaced"/>
</dbReference>
<reference evidence="4" key="2">
    <citation type="submission" date="2025-08" db="UniProtKB">
        <authorList>
            <consortium name="RefSeq"/>
        </authorList>
    </citation>
    <scope>IDENTIFICATION</scope>
    <source>
        <tissue evidence="4">Leaf</tissue>
    </source>
</reference>
<evidence type="ECO:0000313" key="4">
    <source>
        <dbReference type="RefSeq" id="XP_020080599.1"/>
    </source>
</evidence>
<dbReference type="RefSeq" id="XP_020080599.1">
    <property type="nucleotide sequence ID" value="XM_020225010.1"/>
</dbReference>
<dbReference type="OrthoDB" id="1931912at2759"/>
<keyword evidence="3" id="KW-1185">Reference proteome</keyword>
<organism evidence="3 4">
    <name type="scientific">Ananas comosus</name>
    <name type="common">Pineapple</name>
    <name type="synonym">Ananas ananas</name>
    <dbReference type="NCBI Taxonomy" id="4615"/>
    <lineage>
        <taxon>Eukaryota</taxon>
        <taxon>Viridiplantae</taxon>
        <taxon>Streptophyta</taxon>
        <taxon>Embryophyta</taxon>
        <taxon>Tracheophyta</taxon>
        <taxon>Spermatophyta</taxon>
        <taxon>Magnoliopsida</taxon>
        <taxon>Liliopsida</taxon>
        <taxon>Poales</taxon>
        <taxon>Bromeliaceae</taxon>
        <taxon>Bromelioideae</taxon>
        <taxon>Ananas</taxon>
    </lineage>
</organism>
<evidence type="ECO:0000313" key="3">
    <source>
        <dbReference type="Proteomes" id="UP000515123"/>
    </source>
</evidence>
<dbReference type="PANTHER" id="PTHR31750">
    <property type="entry name" value="PROTEIN STAY-GREEN 1, CHLOROPLASTIC-RELATED"/>
    <property type="match status" value="1"/>
</dbReference>
<dbReference type="InterPro" id="IPR024438">
    <property type="entry name" value="Staygreen"/>
</dbReference>
<evidence type="ECO:0000256" key="1">
    <source>
        <dbReference type="ARBA" id="ARBA00009234"/>
    </source>
</evidence>
<dbReference type="AlphaFoldDB" id="A0A6P5EBA6"/>
<dbReference type="PANTHER" id="PTHR31750:SF18">
    <property type="entry name" value="MAGNESIUM DECHELATASE SGRL, CHLOROPLASTIC"/>
    <property type="match status" value="1"/>
</dbReference>
<dbReference type="Pfam" id="PF12638">
    <property type="entry name" value="Staygreen"/>
    <property type="match status" value="1"/>
</dbReference>
<reference evidence="3" key="1">
    <citation type="journal article" date="2015" name="Nat. Genet.">
        <title>The pineapple genome and the evolution of CAM photosynthesis.</title>
        <authorList>
            <person name="Ming R."/>
            <person name="VanBuren R."/>
            <person name="Wai C.M."/>
            <person name="Tang H."/>
            <person name="Schatz M.C."/>
            <person name="Bowers J.E."/>
            <person name="Lyons E."/>
            <person name="Wang M.L."/>
            <person name="Chen J."/>
            <person name="Biggers E."/>
            <person name="Zhang J."/>
            <person name="Huang L."/>
            <person name="Zhang L."/>
            <person name="Miao W."/>
            <person name="Zhang J."/>
            <person name="Ye Z."/>
            <person name="Miao C."/>
            <person name="Lin Z."/>
            <person name="Wang H."/>
            <person name="Zhou H."/>
            <person name="Yim W.C."/>
            <person name="Priest H.D."/>
            <person name="Zheng C."/>
            <person name="Woodhouse M."/>
            <person name="Edger P.P."/>
            <person name="Guyot R."/>
            <person name="Guo H.B."/>
            <person name="Guo H."/>
            <person name="Zheng G."/>
            <person name="Singh R."/>
            <person name="Sharma A."/>
            <person name="Min X."/>
            <person name="Zheng Y."/>
            <person name="Lee H."/>
            <person name="Gurtowski J."/>
            <person name="Sedlazeck F.J."/>
            <person name="Harkess A."/>
            <person name="McKain M.R."/>
            <person name="Liao Z."/>
            <person name="Fang J."/>
            <person name="Liu J."/>
            <person name="Zhang X."/>
            <person name="Zhang Q."/>
            <person name="Hu W."/>
            <person name="Qin Y."/>
            <person name="Wang K."/>
            <person name="Chen L.Y."/>
            <person name="Shirley N."/>
            <person name="Lin Y.R."/>
            <person name="Liu L.Y."/>
            <person name="Hernandez A.G."/>
            <person name="Wright C.L."/>
            <person name="Bulone V."/>
            <person name="Tuskan G.A."/>
            <person name="Heath K."/>
            <person name="Zee F."/>
            <person name="Moore P.H."/>
            <person name="Sunkar R."/>
            <person name="Leebens-Mack J.H."/>
            <person name="Mockler T."/>
            <person name="Bennetzen J.L."/>
            <person name="Freeling M."/>
            <person name="Sankoff D."/>
            <person name="Paterson A.H."/>
            <person name="Zhu X."/>
            <person name="Yang X."/>
            <person name="Smith J.A."/>
            <person name="Cushman J.C."/>
            <person name="Paull R.E."/>
            <person name="Yu Q."/>
        </authorList>
    </citation>
    <scope>NUCLEOTIDE SEQUENCE [LARGE SCALE GENOMIC DNA]</scope>
    <source>
        <strain evidence="3">cv. F153</strain>
    </source>
</reference>
<evidence type="ECO:0000259" key="2">
    <source>
        <dbReference type="Pfam" id="PF12638"/>
    </source>
</evidence>
<protein>
    <submittedName>
        <fullName evidence="4">Protein STAY-GREEN LIKE, chloroplastic-like isoform X2</fullName>
    </submittedName>
</protein>
<comment type="similarity">
    <text evidence="1">Belongs to the staygreen family.</text>
</comment>
<dbReference type="GeneID" id="109704249"/>
<accession>A0A6P5EBA6</accession>
<sequence length="236" mass="26516">MLFSSSQPSPMAARNAVAINLSFAPVPTSSSSPLSSMFRKPMKPMAVVVSCERRDFYGSLASRILGPPSTFEASKLKVEFVGEEMNKQPFCTIPRAYTLTHCDLTANLTLAVSSSISSEQLRSWQSTLQMDDVVAEWKKVKDEMSLHVHCYVLKAVIHGDAALFTQHPELMDAKVWVYFHSRSKKYNRIECWGPLKEATQRKFLDQSDDFQGAIVQTTMKFFSPKTILAALVTFLF</sequence>
<gene>
    <name evidence="4" type="primary">LOC109704249</name>
</gene>
<proteinExistence type="inferred from homology"/>
<feature type="domain" description="Staygreen protein" evidence="2">
    <location>
        <begin position="70"/>
        <end position="152"/>
    </location>
</feature>
<name>A0A6P5EBA6_ANACO</name>